<sequence length="648" mass="72561">MDSAMDDFASFDRQLQDQNCHLSCYNDDQIRSTQELSEEAKRLNHELFLSCNLLRPPQLTDDIEYPIFRSTPTSPTTRAIRHYGPAPTPLLNEFGVFSAPISPRLQNTSLIDFPSFYFKQSDLDNSLATLYHQPIVQDEFDQMYFQPQPLNFSQGVLYPPQEFPQQFTSSNNHFPFNGEEIQYFENRVNSLNTQDPPNPVVLPFQQQELWIEVPQDGAVPESGSHALLGQESAAPENIYQPGGSTLEPSQPASGSCKDKFKLKVSGIPLSGARSRVETQIKLCLKLISTEGGSIQEWSHIRLPYFMTVGERGKRIVKGSFSLCPDYSQLGSSRNVMEERVLNLRVWVVCATDTKRRVKVCNGCIHRERKRQTRRSTLEPSQEEGACSALSEAESVEREQLKIAVFNCSKLLNFHTGDVILPTRLTCYCRHHQENIGFILKFAVFDHKGNLVATGRSPPVMITDDHKTRSKARLHDYPEPKYSHHSIVTHDRSSQSPLELNQALAELLPQRPDRLTHNSPVLSPVNVPTIGHIVPNQGPIQGGCEVAILGENFNGDMSVYFGDFPAPVIRLWSPHSAICLLPPIGRATPVLVTVGLHGIVPTGNHVFTYVTPPEELTMGSALRLLNYQTTGFVEDPEEIAARVLGVPLE</sequence>
<comment type="caution">
    <text evidence="1">The sequence shown here is derived from an EMBL/GenBank/DDBJ whole genome shotgun (WGS) entry which is preliminary data.</text>
</comment>
<evidence type="ECO:0000313" key="2">
    <source>
        <dbReference type="Proteomes" id="UP001165960"/>
    </source>
</evidence>
<name>A0ACC2SJP3_9FUNG</name>
<organism evidence="1 2">
    <name type="scientific">Entomophthora muscae</name>
    <dbReference type="NCBI Taxonomy" id="34485"/>
    <lineage>
        <taxon>Eukaryota</taxon>
        <taxon>Fungi</taxon>
        <taxon>Fungi incertae sedis</taxon>
        <taxon>Zoopagomycota</taxon>
        <taxon>Entomophthoromycotina</taxon>
        <taxon>Entomophthoromycetes</taxon>
        <taxon>Entomophthorales</taxon>
        <taxon>Entomophthoraceae</taxon>
        <taxon>Entomophthora</taxon>
    </lineage>
</organism>
<evidence type="ECO:0000313" key="1">
    <source>
        <dbReference type="EMBL" id="KAJ9062372.1"/>
    </source>
</evidence>
<keyword evidence="2" id="KW-1185">Reference proteome</keyword>
<reference evidence="1" key="1">
    <citation type="submission" date="2022-04" db="EMBL/GenBank/DDBJ databases">
        <title>Genome of the entomopathogenic fungus Entomophthora muscae.</title>
        <authorList>
            <person name="Elya C."/>
            <person name="Lovett B.R."/>
            <person name="Lee E."/>
            <person name="Macias A.M."/>
            <person name="Hajek A.E."/>
            <person name="De Bivort B.L."/>
            <person name="Kasson M.T."/>
            <person name="De Fine Licht H.H."/>
            <person name="Stajich J.E."/>
        </authorList>
    </citation>
    <scope>NUCLEOTIDE SEQUENCE</scope>
    <source>
        <strain evidence="1">Berkeley</strain>
    </source>
</reference>
<dbReference type="Proteomes" id="UP001165960">
    <property type="component" value="Unassembled WGS sequence"/>
</dbReference>
<accession>A0ACC2SJP3</accession>
<dbReference type="EMBL" id="QTSX02005010">
    <property type="protein sequence ID" value="KAJ9062372.1"/>
    <property type="molecule type" value="Genomic_DNA"/>
</dbReference>
<gene>
    <name evidence="1" type="primary">SPT23_1</name>
    <name evidence="1" type="ORF">DSO57_1011512</name>
</gene>
<protein>
    <submittedName>
        <fullName evidence="1">SPT3 Dosage dependent suppressor of Ty-induced promoter mutations-like protein</fullName>
    </submittedName>
</protein>
<proteinExistence type="predicted"/>